<dbReference type="InterPro" id="IPR036388">
    <property type="entry name" value="WH-like_DNA-bd_sf"/>
</dbReference>
<gene>
    <name evidence="1" type="ORF">IAA86_03190</name>
</gene>
<evidence type="ECO:0000313" key="1">
    <source>
        <dbReference type="EMBL" id="HIS74008.1"/>
    </source>
</evidence>
<dbReference type="Gene3D" id="1.10.10.10">
    <property type="entry name" value="Winged helix-like DNA-binding domain superfamily/Winged helix DNA-binding domain"/>
    <property type="match status" value="1"/>
</dbReference>
<sequence>MQESIVEAAGKIWNYLNENGEVTTKKLQRDLDLNDNFINMGLGWLSREDKVNYSKKGSYTKVSLR</sequence>
<accession>A0A9D1FHV1</accession>
<proteinExistence type="predicted"/>
<dbReference type="InterPro" id="IPR019707">
    <property type="entry name" value="DUF2582"/>
</dbReference>
<name>A0A9D1FHV1_9BACT</name>
<comment type="caution">
    <text evidence="1">The sequence shown here is derived from an EMBL/GenBank/DDBJ whole genome shotgun (WGS) entry which is preliminary data.</text>
</comment>
<reference evidence="1" key="2">
    <citation type="journal article" date="2021" name="PeerJ">
        <title>Extensive microbial diversity within the chicken gut microbiome revealed by metagenomics and culture.</title>
        <authorList>
            <person name="Gilroy R."/>
            <person name="Ravi A."/>
            <person name="Getino M."/>
            <person name="Pursley I."/>
            <person name="Horton D.L."/>
            <person name="Alikhan N.F."/>
            <person name="Baker D."/>
            <person name="Gharbi K."/>
            <person name="Hall N."/>
            <person name="Watson M."/>
            <person name="Adriaenssens E.M."/>
            <person name="Foster-Nyarko E."/>
            <person name="Jarju S."/>
            <person name="Secka A."/>
            <person name="Antonio M."/>
            <person name="Oren A."/>
            <person name="Chaudhuri R.R."/>
            <person name="La Ragione R."/>
            <person name="Hildebrand F."/>
            <person name="Pallen M.J."/>
        </authorList>
    </citation>
    <scope>NUCLEOTIDE SEQUENCE</scope>
    <source>
        <strain evidence="1">CHK152-2871</strain>
    </source>
</reference>
<evidence type="ECO:0000313" key="2">
    <source>
        <dbReference type="Proteomes" id="UP000886865"/>
    </source>
</evidence>
<protein>
    <submittedName>
        <fullName evidence="1">Winged helix-turn-helix domain-containing protein</fullName>
    </submittedName>
</protein>
<dbReference type="EMBL" id="DVJQ01000027">
    <property type="protein sequence ID" value="HIS74008.1"/>
    <property type="molecule type" value="Genomic_DNA"/>
</dbReference>
<reference evidence="1" key="1">
    <citation type="submission" date="2020-10" db="EMBL/GenBank/DDBJ databases">
        <authorList>
            <person name="Gilroy R."/>
        </authorList>
    </citation>
    <scope>NUCLEOTIDE SEQUENCE</scope>
    <source>
        <strain evidence="1">CHK152-2871</strain>
    </source>
</reference>
<organism evidence="1 2">
    <name type="scientific">Candidatus Galligastranaerophilus intestinavium</name>
    <dbReference type="NCBI Taxonomy" id="2840836"/>
    <lineage>
        <taxon>Bacteria</taxon>
        <taxon>Candidatus Galligastranaerophilus</taxon>
    </lineage>
</organism>
<dbReference type="Proteomes" id="UP000886865">
    <property type="component" value="Unassembled WGS sequence"/>
</dbReference>
<dbReference type="Pfam" id="PF10771">
    <property type="entry name" value="DUF2582"/>
    <property type="match status" value="1"/>
</dbReference>
<dbReference type="AlphaFoldDB" id="A0A9D1FHV1"/>